<dbReference type="GeneID" id="113061840"/>
<protein>
    <submittedName>
        <fullName evidence="3">Uncharacterized protein LOC113061840 isoform X2</fullName>
    </submittedName>
</protein>
<sequence>MANNRPEAANLGSASQGPLATQLLQRLESRITDTLSQPYFNLDYFQYVVNQEAFILTSASSILNIPAEIVECLLSLQRMIHAALSQESPCVFIREGGRGRPKFCFSEELLSRLIDMPLPVSCIANLLGVSQSTIFRRMHELRLSTRLTYSSLSDSELDDAVISIKTRIPNAGYRMVKGCLQSNGHRVQWNRIKESMHRVDAPGILERMTQLGCIVRRTYFVQRPLSLVHVDTNHKLIRYNIVIFGAIDGYSRKAVENFGWPSRVRGDEGVENVAIAETMFSVKGTGRGSFIAGRSVHNQRIERLWRDVWTSVTHLYYEVLHSLEEDGLLDLSDAVHMFCAHYVFLPRLAETLHTFTEGWDNHPLRSEGGLTPNQLWVMGHMQNPCDADEDLQNMELFGTDWEMFDGVPEEPYGVEVPEIECPLTPASMETVQSMIDPSASSESFGRDIYISMVQCIESLCVTQRNT</sequence>
<organism evidence="2 3">
    <name type="scientific">Carassius auratus</name>
    <name type="common">Goldfish</name>
    <dbReference type="NCBI Taxonomy" id="7957"/>
    <lineage>
        <taxon>Eukaryota</taxon>
        <taxon>Metazoa</taxon>
        <taxon>Chordata</taxon>
        <taxon>Craniata</taxon>
        <taxon>Vertebrata</taxon>
        <taxon>Euteleostomi</taxon>
        <taxon>Actinopterygii</taxon>
        <taxon>Neopterygii</taxon>
        <taxon>Teleostei</taxon>
        <taxon>Ostariophysi</taxon>
        <taxon>Cypriniformes</taxon>
        <taxon>Cyprinidae</taxon>
        <taxon>Cyprininae</taxon>
        <taxon>Carassius</taxon>
    </lineage>
</organism>
<dbReference type="InterPro" id="IPR058913">
    <property type="entry name" value="Integrase_dom_put"/>
</dbReference>
<dbReference type="PANTHER" id="PTHR46791">
    <property type="entry name" value="EXPRESSED PROTEIN"/>
    <property type="match status" value="1"/>
</dbReference>
<feature type="domain" description="Integrase core" evidence="1">
    <location>
        <begin position="253"/>
        <end position="385"/>
    </location>
</feature>
<accession>A0A6P6LRG4</accession>
<dbReference type="Pfam" id="PF24764">
    <property type="entry name" value="rva_4"/>
    <property type="match status" value="1"/>
</dbReference>
<gene>
    <name evidence="3" type="primary">LOC113061840</name>
</gene>
<proteinExistence type="predicted"/>
<evidence type="ECO:0000313" key="2">
    <source>
        <dbReference type="Proteomes" id="UP000515129"/>
    </source>
</evidence>
<keyword evidence="2" id="KW-1185">Reference proteome</keyword>
<dbReference type="PANTHER" id="PTHR46791:SF11">
    <property type="entry name" value="INTEGRASE CATALYTIC DOMAIN-CONTAINING PROTEIN"/>
    <property type="match status" value="1"/>
</dbReference>
<evidence type="ECO:0000313" key="3">
    <source>
        <dbReference type="RefSeq" id="XP_026087088.1"/>
    </source>
</evidence>
<name>A0A6P6LRG4_CARAU</name>
<reference evidence="3" key="1">
    <citation type="submission" date="2025-08" db="UniProtKB">
        <authorList>
            <consortium name="RefSeq"/>
        </authorList>
    </citation>
    <scope>IDENTIFICATION</scope>
    <source>
        <strain evidence="3">Wakin</strain>
        <tissue evidence="3">Muscle</tissue>
    </source>
</reference>
<dbReference type="Proteomes" id="UP000515129">
    <property type="component" value="Chromosome 43"/>
</dbReference>
<dbReference type="RefSeq" id="XP_026087088.1">
    <property type="nucleotide sequence ID" value="XM_026231303.1"/>
</dbReference>
<dbReference type="AlphaFoldDB" id="A0A6P6LRG4"/>
<evidence type="ECO:0000259" key="1">
    <source>
        <dbReference type="Pfam" id="PF24764"/>
    </source>
</evidence>